<evidence type="ECO:0000256" key="4">
    <source>
        <dbReference type="ARBA" id="ARBA00034124"/>
    </source>
</evidence>
<dbReference type="InterPro" id="IPR037213">
    <property type="entry name" value="Run_dom_sf"/>
</dbReference>
<dbReference type="Gene3D" id="1.10.8.270">
    <property type="entry name" value="putative rabgap domain of human tbc1 domain family member 14 like domains"/>
    <property type="match status" value="1"/>
</dbReference>
<evidence type="ECO:0000259" key="7">
    <source>
        <dbReference type="PROSITE" id="PS50086"/>
    </source>
</evidence>
<organism evidence="9 10">
    <name type="scientific">Sinocyclocheilus anshuiensis</name>
    <dbReference type="NCBI Taxonomy" id="1608454"/>
    <lineage>
        <taxon>Eukaryota</taxon>
        <taxon>Metazoa</taxon>
        <taxon>Chordata</taxon>
        <taxon>Craniata</taxon>
        <taxon>Vertebrata</taxon>
        <taxon>Euteleostomi</taxon>
        <taxon>Actinopterygii</taxon>
        <taxon>Neopterygii</taxon>
        <taxon>Teleostei</taxon>
        <taxon>Ostariophysi</taxon>
        <taxon>Cypriniformes</taxon>
        <taxon>Cyprinidae</taxon>
        <taxon>Cyprininae</taxon>
        <taxon>Sinocyclocheilus</taxon>
    </lineage>
</organism>
<feature type="compositionally biased region" description="Low complexity" evidence="6">
    <location>
        <begin position="472"/>
        <end position="482"/>
    </location>
</feature>
<dbReference type="GO" id="GO:0031410">
    <property type="term" value="C:cytoplasmic vesicle"/>
    <property type="evidence" value="ECO:0007669"/>
    <property type="project" value="UniProtKB-ARBA"/>
</dbReference>
<feature type="domain" description="Rab-GAP TBC" evidence="7">
    <location>
        <begin position="580"/>
        <end position="964"/>
    </location>
</feature>
<evidence type="ECO:0000256" key="1">
    <source>
        <dbReference type="ARBA" id="ARBA00004496"/>
    </source>
</evidence>
<gene>
    <name evidence="9" type="primary">sgsm1b</name>
</gene>
<keyword evidence="3" id="KW-0963">Cytoplasm</keyword>
<evidence type="ECO:0000256" key="3">
    <source>
        <dbReference type="ARBA" id="ARBA00022490"/>
    </source>
</evidence>
<evidence type="ECO:0000313" key="10">
    <source>
        <dbReference type="Proteomes" id="UP000472260"/>
    </source>
</evidence>
<evidence type="ECO:0000256" key="5">
    <source>
        <dbReference type="SAM" id="Coils"/>
    </source>
</evidence>
<dbReference type="SMART" id="SM00593">
    <property type="entry name" value="RUN"/>
    <property type="match status" value="1"/>
</dbReference>
<proteinExistence type="inferred from homology"/>
<comment type="subcellular location">
    <subcellularLocation>
        <location evidence="1">Cytoplasm</location>
    </subcellularLocation>
</comment>
<keyword evidence="10" id="KW-1185">Reference proteome</keyword>
<feature type="compositionally biased region" description="Polar residues" evidence="6">
    <location>
        <begin position="664"/>
        <end position="712"/>
    </location>
</feature>
<evidence type="ECO:0000256" key="6">
    <source>
        <dbReference type="SAM" id="MobiDB-lite"/>
    </source>
</evidence>
<dbReference type="FunFam" id="1.20.58.900:FF:000002">
    <property type="entry name" value="small G protein signaling modulator 1"/>
    <property type="match status" value="1"/>
</dbReference>
<dbReference type="InterPro" id="IPR000195">
    <property type="entry name" value="Rab-GAP-TBC_dom"/>
</dbReference>
<dbReference type="PANTHER" id="PTHR22957">
    <property type="entry name" value="TBC1 DOMAIN FAMILY MEMBER GTPASE-ACTIVATING PROTEIN"/>
    <property type="match status" value="1"/>
</dbReference>
<dbReference type="InterPro" id="IPR004012">
    <property type="entry name" value="Run_dom"/>
</dbReference>
<dbReference type="AlphaFoldDB" id="A0A671M1U9"/>
<dbReference type="Pfam" id="PF00566">
    <property type="entry name" value="RabGAP-TBC"/>
    <property type="match status" value="1"/>
</dbReference>
<dbReference type="GO" id="GO:0005096">
    <property type="term" value="F:GTPase activator activity"/>
    <property type="evidence" value="ECO:0007669"/>
    <property type="project" value="UniProtKB-KW"/>
</dbReference>
<dbReference type="Proteomes" id="UP000472260">
    <property type="component" value="Unassembled WGS sequence"/>
</dbReference>
<dbReference type="FunFam" id="1.10.8.270:FF:000006">
    <property type="entry name" value="Small G protein signaling modulator 2"/>
    <property type="match status" value="1"/>
</dbReference>
<reference evidence="9" key="2">
    <citation type="submission" date="2025-09" db="UniProtKB">
        <authorList>
            <consortium name="Ensembl"/>
        </authorList>
    </citation>
    <scope>IDENTIFICATION</scope>
</reference>
<comment type="similarity">
    <text evidence="4">Belongs to the RUTBC family.</text>
</comment>
<dbReference type="PROSITE" id="PS50826">
    <property type="entry name" value="RUN"/>
    <property type="match status" value="1"/>
</dbReference>
<dbReference type="SUPFAM" id="SSF47923">
    <property type="entry name" value="Ypt/Rab-GAP domain of gyp1p"/>
    <property type="match status" value="2"/>
</dbReference>
<feature type="region of interest" description="Disordered" evidence="6">
    <location>
        <begin position="608"/>
        <end position="719"/>
    </location>
</feature>
<dbReference type="CDD" id="cd15784">
    <property type="entry name" value="PH_RUTBC"/>
    <property type="match status" value="1"/>
</dbReference>
<protein>
    <submittedName>
        <fullName evidence="9">Small G protein signaling modulator 1-like</fullName>
    </submittedName>
</protein>
<evidence type="ECO:0000256" key="2">
    <source>
        <dbReference type="ARBA" id="ARBA00022468"/>
    </source>
</evidence>
<dbReference type="Gene3D" id="1.20.58.900">
    <property type="match status" value="1"/>
</dbReference>
<dbReference type="FunFam" id="1.10.472.80:FF:000004">
    <property type="entry name" value="Small G protein signaling modulator 1"/>
    <property type="match status" value="1"/>
</dbReference>
<dbReference type="PANTHER" id="PTHR22957:SF187">
    <property type="entry name" value="SMALL G PROTEIN SIGNALING MODULATOR 1"/>
    <property type="match status" value="1"/>
</dbReference>
<accession>A0A671M1U9</accession>
<feature type="region of interest" description="Disordered" evidence="6">
    <location>
        <begin position="468"/>
        <end position="488"/>
    </location>
</feature>
<feature type="compositionally biased region" description="Low complexity" evidence="6">
    <location>
        <begin position="610"/>
        <end position="629"/>
    </location>
</feature>
<feature type="domain" description="RUN" evidence="8">
    <location>
        <begin position="44"/>
        <end position="197"/>
    </location>
</feature>
<evidence type="ECO:0000259" key="8">
    <source>
        <dbReference type="PROSITE" id="PS50826"/>
    </source>
</evidence>
<dbReference type="SUPFAM" id="SSF140741">
    <property type="entry name" value="RUN domain-like"/>
    <property type="match status" value="1"/>
</dbReference>
<evidence type="ECO:0000313" key="9">
    <source>
        <dbReference type="Ensembl" id="ENSSANP00000024566.1"/>
    </source>
</evidence>
<sequence length="1031" mass="116934">MPYEGVVYIARRAPHECDFKSRIPRRQRVKQIMEEAVTRKFVHEDSSHIFSFCAGVVEACVVHGLKRRAAGFLRSNKLTALFMKMGKMFPPAEELCRKVQELEQIIENKQNQGQMSQESVRKQPRPLNLSPLAIKHLWIRTALTEKLLDKIVLYLVENSSKFYEREALLRDPVDGPILASLLVGPCALEYTKAKTANHFWTDPSADELVQRHRIHSGHCRQDSPTKRPALVRPAVWMTGRLSGRYVSWEALLRHCGSKSHAVFQTDDMEAIPGYLSLHQTADLMTLKWTPNQLMNGNMGEFDYEKSVYWDFALTIRLEEIVYLHCHQQVGSGGTVVLVSQDGIQRPPLRFPKGGHLLQFLTCLETGLLPHGQLDPPLWSQRGKGKVFPKLRKRSPHGSCESFSDKDEDEATDYVFRIIYPGSQEFGMLTRCWSDNLQMMIVNMMLIDFLDAKVVPELMDQTVNLWQPAPRKSSCSSCSQNGSSDGGLPNGCNHDRAPLKLLCETMKHQIISRAFYGWLAYCRHLSTVRPHLSALVNPAIIEPDLPYDARGGLSADVWKTFLQDSTAYEEEELLRLVYYGGVEPSLRKEVWPFLLGHYHFSMSLTERKESSSSSSDKQSHAGSHSQSNSSTQVFGSVDEVDPIESEPKPKDEKPQPKIPNGALPNCTSSPDSGHPSSRNFSVTSAISDCSPSTEETSTQDCGPITSLSKQSPDMSDDSPSALEMEEIASSVVYMSSESGVSRTPLTLARPVAPALELCMVNTSPEGTDSALSEEEPEMDNLFPKPDSLAVTGDKNDIASPVSSIGTTYSQELVDLYTLNLHRIDKDVQRCDRNYWYFTPANLEKLRNIMCSYVWQHLDIGYVQGMCDLLAPLLVILDDEAMAFSCFTELMKRMNQNFPHGGAMDTHFANMRSLIQILDSELFELMQQNGDYTHFYFCYRWFLLDFKREMVYDDVFLVWETVWAARYASSEHFVLFIALALVELYRDIILENNMDFTDIIKFFNEMAERHDVPKLLLMARELVHKVQILIENK</sequence>
<dbReference type="InterPro" id="IPR035969">
    <property type="entry name" value="Rab-GAP_TBC_sf"/>
</dbReference>
<keyword evidence="5" id="KW-0175">Coiled coil</keyword>
<dbReference type="Ensembl" id="ENSSANT00000026171.1">
    <property type="protein sequence ID" value="ENSSANP00000024566.1"/>
    <property type="gene ID" value="ENSSANG00000012663.1"/>
</dbReference>
<keyword evidence="2" id="KW-0343">GTPase activation</keyword>
<dbReference type="Gene3D" id="1.10.472.80">
    <property type="entry name" value="Ypt/Rab-GAP domain of gyp1p, domain 3"/>
    <property type="match status" value="1"/>
</dbReference>
<dbReference type="SMART" id="SM00164">
    <property type="entry name" value="TBC"/>
    <property type="match status" value="1"/>
</dbReference>
<dbReference type="Pfam" id="PF02759">
    <property type="entry name" value="RUN"/>
    <property type="match status" value="1"/>
</dbReference>
<dbReference type="Gene3D" id="2.30.29.230">
    <property type="match status" value="1"/>
</dbReference>
<dbReference type="Pfam" id="PF12068">
    <property type="entry name" value="PH_RBD"/>
    <property type="match status" value="1"/>
</dbReference>
<name>A0A671M1U9_9TELE</name>
<dbReference type="PROSITE" id="PS50086">
    <property type="entry name" value="TBC_RABGAP"/>
    <property type="match status" value="1"/>
</dbReference>
<feature type="coiled-coil region" evidence="5">
    <location>
        <begin position="92"/>
        <end position="119"/>
    </location>
</feature>
<dbReference type="InterPro" id="IPR021935">
    <property type="entry name" value="SGSM1/2_RBD"/>
</dbReference>
<feature type="compositionally biased region" description="Basic and acidic residues" evidence="6">
    <location>
        <begin position="644"/>
        <end position="654"/>
    </location>
</feature>
<reference evidence="9" key="1">
    <citation type="submission" date="2025-08" db="UniProtKB">
        <authorList>
            <consortium name="Ensembl"/>
        </authorList>
    </citation>
    <scope>IDENTIFICATION</scope>
</reference>
<dbReference type="InterPro" id="IPR037745">
    <property type="entry name" value="SGSM1/2"/>
</dbReference>